<dbReference type="EMBL" id="BK015095">
    <property type="protein sequence ID" value="DAD90800.1"/>
    <property type="molecule type" value="Genomic_DNA"/>
</dbReference>
<feature type="coiled-coil region" evidence="1">
    <location>
        <begin position="1836"/>
        <end position="1942"/>
    </location>
</feature>
<name>A0A8S5N952_9CAUD</name>
<proteinExistence type="predicted"/>
<sequence length="2879" mass="324283">MAKQTLEQERQEALAVQNGYVKTSPSFSASAGVQSKPTGGFTEVGNAIGAGIDTTAQVVDNAINAIKAIANTPRTMEETNADGTTTYYPFGKADNPYQGLEPLGQSLQKVLPTSVVSNTDRLFLYNNDTLRYNEAVRMGKVLDIDPDVIMRGDDKAFERADYLSRRVERGAVLQDIYDEFPELYKVKYGSQAEQLQAINNLQSIRATKSTFDAIQQGIWSMNDQMKLGDVGFELAHTKDPERINELTSEMERLQNNLRNYRTPDGTNPLQEVFGQTAAQTYMMGKQGGTGAIIGGAIGAVIGGLTTDGVGIGAGAVTGAKWGGGADMAYEMYKMSFGNKYLELINKRDANGNKVYSNDEAYKYAMTYAAVDTGIEMASTRFMVKGIGKVAPKAVMSKVLQGATSDTIATFNRGIGTTVAQMAKASVKAGGSELVEEGLQDINEKFQHNLYRNANDPEGVYSIGDMAVGAGGAMLQALPAVIGLGAIGGGISGIHTMKAFHEFQKLTPEQQQQAVMAEQNRNGTAIMQALKQDASSNKMAKENPELYGKIVQAQGDNVGVSTAYVNVNEMAETEQGQQAIKNMIDSGLVTQEEVSRGIEANADIPVPIGKYAQLSGGLTEETVKALEESTYFTRGGMSMKTLERAKAEVEAFNNNLVDATEKKAERVKESIIRDEFEDANDVDREVLDQVFSNPTQVKQAYNNLYKNLVQDYRENYASDFDNMDNDIKEATASGVEPQWLTDYKSNNGSKAPRTNAERRRAAFHSSVAKAQTAFADNTEALNQSNIHHVDMEHTLQQIESLERLHDKIFTLADNDIALRMQLSKSGYEVYNKVVKAIGESTDRKQRETAKANALIMAHHADVMAQYMRQMGRGGYTAMDYLRDSVRIKMNAIFNGEDGYAQSVIMQQIMNNDIQAWSNVIDNHLNGQPITGSVKLMDSPMVLQLINAVGEIDINPSVIKKALNGKHVGQMDVEVLKQLPKKIANPIAIFKNYDPVTKQVIPNEYVVVLDAYANNKQGINASGENIQVVIKNTTVFNGRKKTWQANKIKTITPRRNANWYINQLNNGNLVYWNTKKINRLVTSNRQQIAQLGTKQFIFNNSIPNEKDLDKLRKKHNYQYYQSAWHGSPYDFDKFDLGAIGSGEGNQVHGWGLYFAKNKKVSVAYKDVLGAKGSFVILNGEKWTTDNEGDWTNGEKKVEYGSALGYVFDELEEHGTKEKAIESLQKGLDKNRYRDKYRNEAKKAIDILRKNDASGVKGGKLFKVDIPDINTMLDEDKYFKEQNKDVINKIVSAVNDLEIDKRKALLDYYKEHPSYTTNQEYKKLLGKIQSIKQDRDYIADALTNNVNKIKEKIAREAAAEYGYNFDELKADNTFEMAKKLIGEINEKLSALEKEKEVEGAKEKIKEDKILESIGDTFTKTPYTGRDVYVALSKAFGGDKGASEFLNSTGVKGITYDGYTDGRCYVVFDDKAIKIIEKYNQSINGMTEIMSDGERIISIFKTADRSTFLHEMGHVFFDDIQKLASMDNAPKQLLDDWNTLKEWSGWVDGENVDNTKAHERFARGWESYLRSGEAPTKGLQRVFRQFSKWLTRIYRSVQRLGGELPSDIKDIMARMIATQDDIENYAHEQALEQFENTKLYQQLSESEQARVQGYIADIKEKAKERVMRKYMKELDNRPIKEWEEVKDDVQVEIEKRLIEEYPIYKEHQRYMALGDGALENTQYRTIEGLEKAEREEAGSTYDEAVAQEMENARNEFVNDPNAGKSNQEIAEEMLLSNQGQMELTQEEARLIKAHTNKELAKNWVLLDKLQKLDVNSENLDAELAPIEQELTKEQFLRKDKAKVDKELGSVSKELDKANDEIDNLKAQQEQIQEQARERELDLKDKNNELSKRLTAITNRLDKVLEQKERLQERMQERMDNKALSNEERIEKLMDELQERIDAVRAIRDGGFGTIPKYMERAKNELGDLTLSQASQYKKYQNQAVRDGKKADSALAVGKVDEALYAKQSQMLNQARARVAFENSKAIKKLRTKLLDQLGRITRSQNPIMIEPNMRYFYTHMAYQMGLIKYDGLQPVNGFDMMAVIKALDADADIMGDKEATVQLEPWIYEMFDAKSPRTFSTLKMSELEQLEELMTGMYKSGRTQYEGSTLIDEKGNNVTFDEAIFQIIDKATETFGRDNGNVFNELNNRSRADALSNTLNNFNLSLLKVETFLRRLDGGKNGPAVRYIYEPINKATQKFNEYKEKSMYRLARDVKAVYSKKQLFDVRNDHFYNVGELRNVTKEQIIMLALNWGTEKNRQRALETIQSNEVEMERAFQEYMTDKDWEFVIRTWEHINSFYEERSKVQEELYGNPLKKEKGITFTIGGREIQGQYFPIVYNPKVSAKVSDFETEDIAKTMIASNAIFGTGMGATKSRLDVVKGKSLMLDFDVIPNAITEAINHVTMRKAVTDVNKLVGNSRFQEYIVDKFGMETYQFLRTWVRDNWKDEAAKLDAWGRLVMTLKKNTSTAVMAGRVSVALQNALNIPVAMYRIGVGNTLKAIIDAGMGFYGVGTAKYNATRDFVLSQSIFMRERVQTLDKDLKQGLSIEGKGLRIGDTNVGGYKAEQLANIRDDINQMGFRLLTETDFALSIPIWKFAYDKKVLELQSVEGVTAEFVEQEAISAGDRAVRDIFGSGDTKDSAGIQRSRNALTQLFVPFYSYANTLYNIIAESNYARKDQGNYGQFVRMLWWTLTAQALGMMVYKSMTNGDDDKPEDLVKSFGEELVSQATMGVPIVRDISNMAMKYILGEKVFNKGNTVMAASIVEKLYDVGNAIVSPNKGAMDVGRSLSQVSNRITGFSDTVTDGLWTLAKFALTDTDAKLEDVIMAIMFDRRLKDKKSKKDKH</sequence>
<feature type="coiled-coil region" evidence="1">
    <location>
        <begin position="1336"/>
        <end position="1391"/>
    </location>
</feature>
<evidence type="ECO:0000313" key="3">
    <source>
        <dbReference type="EMBL" id="DAD90800.1"/>
    </source>
</evidence>
<dbReference type="PANTHER" id="PTHR45615">
    <property type="entry name" value="MYOSIN HEAVY CHAIN, NON-MUSCLE"/>
    <property type="match status" value="1"/>
</dbReference>
<dbReference type="InterPro" id="IPR041131">
    <property type="entry name" value="MuF_C"/>
</dbReference>
<keyword evidence="1" id="KW-0175">Coiled coil</keyword>
<accession>A0A8S5N952</accession>
<reference evidence="3" key="1">
    <citation type="journal article" date="2021" name="Proc. Natl. Acad. Sci. U.S.A.">
        <title>A Catalog of Tens of Thousands of Viruses from Human Metagenomes Reveals Hidden Associations with Chronic Diseases.</title>
        <authorList>
            <person name="Tisza M.J."/>
            <person name="Buck C.B."/>
        </authorList>
    </citation>
    <scope>NUCLEOTIDE SEQUENCE</scope>
    <source>
        <strain evidence="3">Ct0dB2</strain>
    </source>
</reference>
<dbReference type="PANTHER" id="PTHR45615:SF80">
    <property type="entry name" value="GRIP DOMAIN-CONTAINING PROTEIN"/>
    <property type="match status" value="1"/>
</dbReference>
<feature type="domain" description="Phage MuF C-terminal" evidence="2">
    <location>
        <begin position="968"/>
        <end position="1076"/>
    </location>
</feature>
<evidence type="ECO:0000259" key="2">
    <source>
        <dbReference type="Pfam" id="PF18819"/>
    </source>
</evidence>
<evidence type="ECO:0000256" key="1">
    <source>
        <dbReference type="SAM" id="Coils"/>
    </source>
</evidence>
<organism evidence="3">
    <name type="scientific">Podoviridae sp. ct0dB2</name>
    <dbReference type="NCBI Taxonomy" id="2826535"/>
    <lineage>
        <taxon>Viruses</taxon>
        <taxon>Duplodnaviria</taxon>
        <taxon>Heunggongvirae</taxon>
        <taxon>Uroviricota</taxon>
        <taxon>Caudoviricetes</taxon>
    </lineage>
</organism>
<protein>
    <submittedName>
        <fullName evidence="3">Crystallin beta/gamma motif-containing protein</fullName>
    </submittedName>
</protein>
<dbReference type="Pfam" id="PF18819">
    <property type="entry name" value="MuF_C"/>
    <property type="match status" value="1"/>
</dbReference>